<reference evidence="1 2" key="1">
    <citation type="submission" date="2018-06" db="EMBL/GenBank/DDBJ databases">
        <authorList>
            <consortium name="Pathogen Informatics"/>
            <person name="Doyle S."/>
        </authorList>
    </citation>
    <scope>NUCLEOTIDE SEQUENCE [LARGE SCALE GENOMIC DNA]</scope>
    <source>
        <strain evidence="1 2">NCTC12961</strain>
    </source>
</reference>
<protein>
    <submittedName>
        <fullName evidence="1">Uncharacterized protein</fullName>
    </submittedName>
</protein>
<dbReference type="Proteomes" id="UP000248897">
    <property type="component" value="Chromosome 1"/>
</dbReference>
<accession>A0A2X4V8M2</accession>
<evidence type="ECO:0000313" key="1">
    <source>
        <dbReference type="EMBL" id="SQI41650.1"/>
    </source>
</evidence>
<proteinExistence type="predicted"/>
<evidence type="ECO:0000313" key="2">
    <source>
        <dbReference type="Proteomes" id="UP000248897"/>
    </source>
</evidence>
<name>A0A2X4V8M2_SERPL</name>
<organism evidence="1 2">
    <name type="scientific">Serratia plymuthica</name>
    <dbReference type="NCBI Taxonomy" id="82996"/>
    <lineage>
        <taxon>Bacteria</taxon>
        <taxon>Pseudomonadati</taxon>
        <taxon>Pseudomonadota</taxon>
        <taxon>Gammaproteobacteria</taxon>
        <taxon>Enterobacterales</taxon>
        <taxon>Yersiniaceae</taxon>
        <taxon>Serratia</taxon>
    </lineage>
</organism>
<gene>
    <name evidence="1" type="ORF">NCTC12961_03358</name>
</gene>
<dbReference type="EMBL" id="LS483469">
    <property type="protein sequence ID" value="SQI41650.1"/>
    <property type="molecule type" value="Genomic_DNA"/>
</dbReference>
<dbReference type="AlphaFoldDB" id="A0A2X4V8M2"/>
<sequence length="80" mass="8662">MAAILQFAAECFNTPGMQPDNAFVVLPLVAGDVIPYARHNPQLFIQFTCQRLRLAFAFLDLTAGKLPQAGLIAVCIALSQ</sequence>